<evidence type="ECO:0000313" key="3">
    <source>
        <dbReference type="EMBL" id="MDT0320561.1"/>
    </source>
</evidence>
<keyword evidence="2" id="KW-1133">Transmembrane helix</keyword>
<feature type="transmembrane region" description="Helical" evidence="2">
    <location>
        <begin position="472"/>
        <end position="491"/>
    </location>
</feature>
<feature type="transmembrane region" description="Helical" evidence="2">
    <location>
        <begin position="41"/>
        <end position="61"/>
    </location>
</feature>
<reference evidence="4" key="1">
    <citation type="submission" date="2023-07" db="EMBL/GenBank/DDBJ databases">
        <title>30 novel species of actinomycetes from the DSMZ collection.</title>
        <authorList>
            <person name="Nouioui I."/>
        </authorList>
    </citation>
    <scope>NUCLEOTIDE SEQUENCE [LARGE SCALE GENOMIC DNA]</scope>
    <source>
        <strain evidence="4">DSM 44918</strain>
    </source>
</reference>
<dbReference type="EMBL" id="JAVREM010000026">
    <property type="protein sequence ID" value="MDT0320561.1"/>
    <property type="molecule type" value="Genomic_DNA"/>
</dbReference>
<feature type="transmembrane region" description="Helical" evidence="2">
    <location>
        <begin position="266"/>
        <end position="287"/>
    </location>
</feature>
<accession>A0ABU2LSI6</accession>
<gene>
    <name evidence="3" type="ORF">RNC47_19695</name>
</gene>
<evidence type="ECO:0008006" key="5">
    <source>
        <dbReference type="Google" id="ProtNLM"/>
    </source>
</evidence>
<keyword evidence="2" id="KW-0812">Transmembrane</keyword>
<proteinExistence type="predicted"/>
<feature type="transmembrane region" description="Helical" evidence="2">
    <location>
        <begin position="73"/>
        <end position="90"/>
    </location>
</feature>
<feature type="region of interest" description="Disordered" evidence="1">
    <location>
        <begin position="413"/>
        <end position="443"/>
    </location>
</feature>
<sequence length="631" mass="66283">MIEREIVPLPPDRIPGGTRDWRSADAHRWLAAGPARWSRPWWAVGALLVAGVLALAVSPAPVCSEAAPCGPEWSGALLAGLALLQLYWVWRLPGLALLTLGPTTALCLLADSALGAAEDVGRLAVLLAAGFALASAGHRRAAHHAQRRLALDAAGPARHPLPPAAAAFNRGTFSLAVGSLLLAGATLAAWQGARGVSDFEARAARATVVSAEVTRRGEDEISLALPGEEEPRTVGAYAEDYPVGGEIAVLVDGDWLRLVAEPYDAAGWQFLMLLLGVPGVGFLANGLDGRRRAQSLRSAPLPTLRVLVAEDHRGRTVVHPVDDPAGDRPVLSFDSLAALDDADEEADGGAEPAEDERSAARAALDAALGALRDADEPSPLREAVLYGAPRPGGELALLAVVFGEPVLECSTSPVRAARPPAPRPAPEPRPRRSRRRAVAADPTAGAAVEAAAARLGPNTEPLSWSAGAVSRFVGLGLLLAQLGLVSTLGSGDPAPHWLLLLGLPAALGTSATALNWRITADRRGLWLAGGWRVRHIPWERLTTVRHEGDDIRFGVGGAEPVSLAFTGFAWLERRLGHQPRAARAVEEIRALLRHPELRPEHDARAADHGAPLGPVLVAVLALTAITVLLLW</sequence>
<dbReference type="RefSeq" id="WP_311600513.1">
    <property type="nucleotide sequence ID" value="NZ_JAVREM010000026.1"/>
</dbReference>
<keyword evidence="4" id="KW-1185">Reference proteome</keyword>
<name>A0ABU2LSI6_9ACTN</name>
<evidence type="ECO:0000256" key="1">
    <source>
        <dbReference type="SAM" id="MobiDB-lite"/>
    </source>
</evidence>
<feature type="transmembrane region" description="Helical" evidence="2">
    <location>
        <begin position="95"/>
        <end position="114"/>
    </location>
</feature>
<evidence type="ECO:0000313" key="4">
    <source>
        <dbReference type="Proteomes" id="UP001183420"/>
    </source>
</evidence>
<organism evidence="3 4">
    <name type="scientific">Streptomyces millisiae</name>
    <dbReference type="NCBI Taxonomy" id="3075542"/>
    <lineage>
        <taxon>Bacteria</taxon>
        <taxon>Bacillati</taxon>
        <taxon>Actinomycetota</taxon>
        <taxon>Actinomycetes</taxon>
        <taxon>Kitasatosporales</taxon>
        <taxon>Streptomycetaceae</taxon>
        <taxon>Streptomyces</taxon>
    </lineage>
</organism>
<evidence type="ECO:0000256" key="2">
    <source>
        <dbReference type="SAM" id="Phobius"/>
    </source>
</evidence>
<feature type="transmembrane region" description="Helical" evidence="2">
    <location>
        <begin position="173"/>
        <end position="193"/>
    </location>
</feature>
<keyword evidence="2" id="KW-0472">Membrane</keyword>
<feature type="transmembrane region" description="Helical" evidence="2">
    <location>
        <begin position="612"/>
        <end position="630"/>
    </location>
</feature>
<protein>
    <recommendedName>
        <fullName evidence="5">PH domain-containing protein</fullName>
    </recommendedName>
</protein>
<feature type="transmembrane region" description="Helical" evidence="2">
    <location>
        <begin position="120"/>
        <end position="138"/>
    </location>
</feature>
<comment type="caution">
    <text evidence="3">The sequence shown here is derived from an EMBL/GenBank/DDBJ whole genome shotgun (WGS) entry which is preliminary data.</text>
</comment>
<dbReference type="Proteomes" id="UP001183420">
    <property type="component" value="Unassembled WGS sequence"/>
</dbReference>
<feature type="transmembrane region" description="Helical" evidence="2">
    <location>
        <begin position="497"/>
        <end position="516"/>
    </location>
</feature>